<evidence type="ECO:0000313" key="6">
    <source>
        <dbReference type="EMBL" id="RIA78117.1"/>
    </source>
</evidence>
<dbReference type="GO" id="GO:0006152">
    <property type="term" value="P:purine nucleoside catabolic process"/>
    <property type="evidence" value="ECO:0007669"/>
    <property type="project" value="TreeGrafter"/>
</dbReference>
<dbReference type="PROSITE" id="PS51747">
    <property type="entry name" value="CYT_DCMP_DEAMINASES_2"/>
    <property type="match status" value="1"/>
</dbReference>
<name>A0A397S2C8_9MOLU</name>
<reference evidence="6 7" key="1">
    <citation type="submission" date="2018-08" db="EMBL/GenBank/DDBJ databases">
        <title>Genomic Encyclopedia of Archaeal and Bacterial Type Strains, Phase II (KMG-II): from individual species to whole genera.</title>
        <authorList>
            <person name="Goeker M."/>
        </authorList>
    </citation>
    <scope>NUCLEOTIDE SEQUENCE [LARGE SCALE GENOMIC DNA]</scope>
    <source>
        <strain evidence="6 7">ATCC 27112</strain>
    </source>
</reference>
<dbReference type="GO" id="GO:0008270">
    <property type="term" value="F:zinc ion binding"/>
    <property type="evidence" value="ECO:0007669"/>
    <property type="project" value="InterPro"/>
</dbReference>
<organism evidence="6 7">
    <name type="scientific">Anaeroplasma bactoclasticum</name>
    <dbReference type="NCBI Taxonomy" id="2088"/>
    <lineage>
        <taxon>Bacteria</taxon>
        <taxon>Bacillati</taxon>
        <taxon>Mycoplasmatota</taxon>
        <taxon>Mollicutes</taxon>
        <taxon>Anaeroplasmatales</taxon>
        <taxon>Anaeroplasmataceae</taxon>
        <taxon>Anaeroplasma</taxon>
    </lineage>
</organism>
<feature type="domain" description="CMP/dCMP-type deaminase" evidence="5">
    <location>
        <begin position="1"/>
        <end position="109"/>
    </location>
</feature>
<evidence type="ECO:0000256" key="4">
    <source>
        <dbReference type="ARBA" id="ARBA00022833"/>
    </source>
</evidence>
<dbReference type="CDD" id="cd01285">
    <property type="entry name" value="nucleoside_deaminase"/>
    <property type="match status" value="1"/>
</dbReference>
<proteinExistence type="inferred from homology"/>
<dbReference type="AlphaFoldDB" id="A0A397S2C8"/>
<dbReference type="FunCoup" id="A0A397S2C8">
    <property type="interactions" value="76"/>
</dbReference>
<dbReference type="Pfam" id="PF00383">
    <property type="entry name" value="dCMP_cyt_deam_1"/>
    <property type="match status" value="1"/>
</dbReference>
<dbReference type="InParanoid" id="A0A397S2C8"/>
<dbReference type="PROSITE" id="PS00903">
    <property type="entry name" value="CYT_DCMP_DEAMINASES_1"/>
    <property type="match status" value="1"/>
</dbReference>
<evidence type="ECO:0000256" key="3">
    <source>
        <dbReference type="ARBA" id="ARBA00022801"/>
    </source>
</evidence>
<accession>A0A397S2C8</accession>
<dbReference type="EMBL" id="QXEV01000003">
    <property type="protein sequence ID" value="RIA78117.1"/>
    <property type="molecule type" value="Genomic_DNA"/>
</dbReference>
<keyword evidence="3" id="KW-0378">Hydrolase</keyword>
<comment type="caution">
    <text evidence="6">The sequence shown here is derived from an EMBL/GenBank/DDBJ whole genome shotgun (WGS) entry which is preliminary data.</text>
</comment>
<dbReference type="GO" id="GO:0047974">
    <property type="term" value="F:guanosine deaminase activity"/>
    <property type="evidence" value="ECO:0007669"/>
    <property type="project" value="TreeGrafter"/>
</dbReference>
<dbReference type="SUPFAM" id="SSF53927">
    <property type="entry name" value="Cytidine deaminase-like"/>
    <property type="match status" value="1"/>
</dbReference>
<gene>
    <name evidence="6" type="ORF">EI71_00429</name>
</gene>
<dbReference type="PANTHER" id="PTHR11079">
    <property type="entry name" value="CYTOSINE DEAMINASE FAMILY MEMBER"/>
    <property type="match status" value="1"/>
</dbReference>
<keyword evidence="7" id="KW-1185">Reference proteome</keyword>
<comment type="similarity">
    <text evidence="1">Belongs to the cytidine and deoxycytidylate deaminase family.</text>
</comment>
<dbReference type="FunFam" id="3.40.140.10:FF:000011">
    <property type="entry name" value="tRNA-specific adenosine deaminase"/>
    <property type="match status" value="1"/>
</dbReference>
<dbReference type="Gene3D" id="3.40.140.10">
    <property type="entry name" value="Cytidine Deaminase, domain 2"/>
    <property type="match status" value="1"/>
</dbReference>
<evidence type="ECO:0000313" key="7">
    <source>
        <dbReference type="Proteomes" id="UP000266506"/>
    </source>
</evidence>
<dbReference type="InterPro" id="IPR016193">
    <property type="entry name" value="Cytidine_deaminase-like"/>
</dbReference>
<evidence type="ECO:0000259" key="5">
    <source>
        <dbReference type="PROSITE" id="PS51747"/>
    </source>
</evidence>
<dbReference type="PANTHER" id="PTHR11079:SF161">
    <property type="entry name" value="CMP_DCMP-TYPE DEAMINASE DOMAIN-CONTAINING PROTEIN"/>
    <property type="match status" value="1"/>
</dbReference>
<evidence type="ECO:0000256" key="2">
    <source>
        <dbReference type="ARBA" id="ARBA00022723"/>
    </source>
</evidence>
<sequence length="147" mass="16527">MFVAIEEARYGINHGHGGPFGAVVVKDGEIIGRGHNQVILNNDPTCHGEMMAIHDACKKLGTFDLSGCEIYTTGEPCPMCMGAILWANLDKVYFGCNVIDTEDIGFRDNKFYNRTEEEKKKFSICLDRDECLKLYAEYKAIEDKKGY</sequence>
<keyword evidence="2" id="KW-0479">Metal-binding</keyword>
<dbReference type="InterPro" id="IPR002125">
    <property type="entry name" value="CMP_dCMP_dom"/>
</dbReference>
<keyword evidence="4" id="KW-0862">Zinc</keyword>
<dbReference type="InterPro" id="IPR016192">
    <property type="entry name" value="APOBEC/CMP_deaminase_Zn-bd"/>
</dbReference>
<protein>
    <submittedName>
        <fullName evidence="6">tRNA(Arg) A34 adenosine deaminase TadA</fullName>
    </submittedName>
</protein>
<evidence type="ECO:0000256" key="1">
    <source>
        <dbReference type="ARBA" id="ARBA00006576"/>
    </source>
</evidence>
<dbReference type="Proteomes" id="UP000266506">
    <property type="component" value="Unassembled WGS sequence"/>
</dbReference>